<dbReference type="Proteomes" id="UP000315017">
    <property type="component" value="Chromosome"/>
</dbReference>
<keyword evidence="3" id="KW-0378">Hydrolase</keyword>
<name>A0A517YDI2_9BACT</name>
<keyword evidence="1" id="KW-0732">Signal</keyword>
<protein>
    <submittedName>
        <fullName evidence="3">Metallo-beta-lactamase L1</fullName>
        <ecNumber evidence="3">3.5.2.6</ecNumber>
    </submittedName>
</protein>
<dbReference type="GO" id="GO:0006749">
    <property type="term" value="P:glutathione metabolic process"/>
    <property type="evidence" value="ECO:0007669"/>
    <property type="project" value="TreeGrafter"/>
</dbReference>
<dbReference type="NCBIfam" id="NF012229">
    <property type="entry name" value="bla_class_B_core"/>
    <property type="match status" value="1"/>
</dbReference>
<dbReference type="AlphaFoldDB" id="A0A517YDI2"/>
<dbReference type="PANTHER" id="PTHR43084:SF1">
    <property type="entry name" value="PERSULFIDE DIOXYGENASE ETHE1, MITOCHONDRIAL"/>
    <property type="match status" value="1"/>
</dbReference>
<dbReference type="InterPro" id="IPR032675">
    <property type="entry name" value="LRR_dom_sf"/>
</dbReference>
<dbReference type="InterPro" id="IPR001279">
    <property type="entry name" value="Metallo-B-lactamas"/>
</dbReference>
<dbReference type="PANTHER" id="PTHR43084">
    <property type="entry name" value="PERSULFIDE DIOXYGENASE ETHE1"/>
    <property type="match status" value="1"/>
</dbReference>
<gene>
    <name evidence="3" type="ORF">ETAA8_33900</name>
</gene>
<evidence type="ECO:0000259" key="2">
    <source>
        <dbReference type="SMART" id="SM00849"/>
    </source>
</evidence>
<dbReference type="GO" id="GO:0008800">
    <property type="term" value="F:beta-lactamase activity"/>
    <property type="evidence" value="ECO:0007669"/>
    <property type="project" value="UniProtKB-EC"/>
</dbReference>
<dbReference type="GO" id="GO:0050313">
    <property type="term" value="F:sulfur dioxygenase activity"/>
    <property type="evidence" value="ECO:0007669"/>
    <property type="project" value="TreeGrafter"/>
</dbReference>
<dbReference type="SUPFAM" id="SSF52047">
    <property type="entry name" value="RNI-like"/>
    <property type="match status" value="1"/>
</dbReference>
<dbReference type="SUPFAM" id="SSF56281">
    <property type="entry name" value="Metallo-hydrolase/oxidoreductase"/>
    <property type="match status" value="1"/>
</dbReference>
<dbReference type="SMART" id="SM00849">
    <property type="entry name" value="Lactamase_B"/>
    <property type="match status" value="1"/>
</dbReference>
<evidence type="ECO:0000256" key="1">
    <source>
        <dbReference type="SAM" id="SignalP"/>
    </source>
</evidence>
<dbReference type="EMBL" id="CP036274">
    <property type="protein sequence ID" value="QDU28290.1"/>
    <property type="molecule type" value="Genomic_DNA"/>
</dbReference>
<sequence precursor="true">MIRSLSFVVLYLFACVATARGDSPFPAHRVAGNTYYVGSTELASYLITTPAGHILINSSFEETVPLIRGAIESLGFKMSDVKYLLASHAHSDHVAGHAKMRELTGAKVLVMVGDDKVVAAGGAGQYLYADSRWPACPVDRVLKDGDEVKLGGVTLIARHTPGHTRGCTTWTWKESVDDKELRVVVIGSPNVNPGYRLVGNTDYPTITDDFKQTFSLLKSLPCDVFLGAHGNYYDMLAKHERLEKKLPGNPFVDPQGYKAYVTLKEVTFAKKLADQQAAPLDEGAAAEQLRKAGAEVTLTKGHVTGVAVKDLSTFTIADFEALSGLVHLKTLSTSGEALNDNTLSYLTGLAALEDLSTNAAQFSDDALWQLTLLGNLKQIKFFHTSLKRKDFTGRGFASFASLKNLRRLTVAGCPFNDEGMAAVGKLTQLENFRTWHTYQTEAGNESLKSLTNLKSLHLGQRLRRYGGASNAHSLTDSTLDVVSQLKSLDTLTLGEQKFSIEALAKLKALPNLKRLELSQVDLPAQEIERAQTLLPGIQINWKPVTAEERAKLDRLLAP</sequence>
<dbReference type="RefSeq" id="WP_145090320.1">
    <property type="nucleotide sequence ID" value="NZ_CP036274.1"/>
</dbReference>
<reference evidence="3 4" key="1">
    <citation type="submission" date="2019-02" db="EMBL/GenBank/DDBJ databases">
        <title>Deep-cultivation of Planctomycetes and their phenomic and genomic characterization uncovers novel biology.</title>
        <authorList>
            <person name="Wiegand S."/>
            <person name="Jogler M."/>
            <person name="Boedeker C."/>
            <person name="Pinto D."/>
            <person name="Vollmers J."/>
            <person name="Rivas-Marin E."/>
            <person name="Kohn T."/>
            <person name="Peeters S.H."/>
            <person name="Heuer A."/>
            <person name="Rast P."/>
            <person name="Oberbeckmann S."/>
            <person name="Bunk B."/>
            <person name="Jeske O."/>
            <person name="Meyerdierks A."/>
            <person name="Storesund J.E."/>
            <person name="Kallscheuer N."/>
            <person name="Luecker S."/>
            <person name="Lage O.M."/>
            <person name="Pohl T."/>
            <person name="Merkel B.J."/>
            <person name="Hornburger P."/>
            <person name="Mueller R.-W."/>
            <person name="Bruemmer F."/>
            <person name="Labrenz M."/>
            <person name="Spormann A.M."/>
            <person name="Op den Camp H."/>
            <person name="Overmann J."/>
            <person name="Amann R."/>
            <person name="Jetten M.S.M."/>
            <person name="Mascher T."/>
            <person name="Medema M.H."/>
            <person name="Devos D.P."/>
            <person name="Kaster A.-K."/>
            <person name="Ovreas L."/>
            <person name="Rohde M."/>
            <person name="Galperin M.Y."/>
            <person name="Jogler C."/>
        </authorList>
    </citation>
    <scope>NUCLEOTIDE SEQUENCE [LARGE SCALE GENOMIC DNA]</scope>
    <source>
        <strain evidence="3 4">ETA_A8</strain>
    </source>
</reference>
<feature type="domain" description="Metallo-beta-lactamase" evidence="2">
    <location>
        <begin position="41"/>
        <end position="229"/>
    </location>
</feature>
<keyword evidence="4" id="KW-1185">Reference proteome</keyword>
<feature type="chain" id="PRO_5022123411" evidence="1">
    <location>
        <begin position="20"/>
        <end position="558"/>
    </location>
</feature>
<dbReference type="Gene3D" id="3.60.15.10">
    <property type="entry name" value="Ribonuclease Z/Hydroxyacylglutathione hydrolase-like"/>
    <property type="match status" value="1"/>
</dbReference>
<dbReference type="EC" id="3.5.2.6" evidence="3"/>
<dbReference type="OrthoDB" id="255317at2"/>
<feature type="signal peptide" evidence="1">
    <location>
        <begin position="1"/>
        <end position="19"/>
    </location>
</feature>
<organism evidence="3 4">
    <name type="scientific">Anatilimnocola aggregata</name>
    <dbReference type="NCBI Taxonomy" id="2528021"/>
    <lineage>
        <taxon>Bacteria</taxon>
        <taxon>Pseudomonadati</taxon>
        <taxon>Planctomycetota</taxon>
        <taxon>Planctomycetia</taxon>
        <taxon>Pirellulales</taxon>
        <taxon>Pirellulaceae</taxon>
        <taxon>Anatilimnocola</taxon>
    </lineage>
</organism>
<evidence type="ECO:0000313" key="3">
    <source>
        <dbReference type="EMBL" id="QDU28290.1"/>
    </source>
</evidence>
<dbReference type="KEGG" id="aagg:ETAA8_33900"/>
<dbReference type="GO" id="GO:0070813">
    <property type="term" value="P:hydrogen sulfide metabolic process"/>
    <property type="evidence" value="ECO:0007669"/>
    <property type="project" value="TreeGrafter"/>
</dbReference>
<evidence type="ECO:0000313" key="4">
    <source>
        <dbReference type="Proteomes" id="UP000315017"/>
    </source>
</evidence>
<dbReference type="NCBIfam" id="NF033105">
    <property type="entry name" value="bla_subclass_B3"/>
    <property type="match status" value="1"/>
</dbReference>
<proteinExistence type="predicted"/>
<accession>A0A517YDI2</accession>
<dbReference type="Pfam" id="PF00753">
    <property type="entry name" value="Lactamase_B"/>
    <property type="match status" value="1"/>
</dbReference>
<dbReference type="InterPro" id="IPR036866">
    <property type="entry name" value="RibonucZ/Hydroxyglut_hydro"/>
</dbReference>
<dbReference type="Gene3D" id="3.80.10.10">
    <property type="entry name" value="Ribonuclease Inhibitor"/>
    <property type="match status" value="3"/>
</dbReference>
<dbReference type="InterPro" id="IPR051682">
    <property type="entry name" value="Mito_Persulfide_Diox"/>
</dbReference>